<evidence type="ECO:0000256" key="5">
    <source>
        <dbReference type="ARBA" id="ARBA00022723"/>
    </source>
</evidence>
<keyword evidence="8" id="KW-0249">Electron transport</keyword>
<organism evidence="16 17">
    <name type="scientific">Papiliotrema laurentii</name>
    <name type="common">Cryptococcus laurentii</name>
    <dbReference type="NCBI Taxonomy" id="5418"/>
    <lineage>
        <taxon>Eukaryota</taxon>
        <taxon>Fungi</taxon>
        <taxon>Dikarya</taxon>
        <taxon>Basidiomycota</taxon>
        <taxon>Agaricomycotina</taxon>
        <taxon>Tremellomycetes</taxon>
        <taxon>Tremellales</taxon>
        <taxon>Rhynchogastremaceae</taxon>
        <taxon>Papiliotrema</taxon>
    </lineage>
</organism>
<keyword evidence="2" id="KW-0813">Transport</keyword>
<dbReference type="InterPro" id="IPR036400">
    <property type="entry name" value="Cyt_B5-like_heme/steroid_sf"/>
</dbReference>
<evidence type="ECO:0000313" key="16">
    <source>
        <dbReference type="EMBL" id="KAK1920797.1"/>
    </source>
</evidence>
<feature type="transmembrane region" description="Helical" evidence="13">
    <location>
        <begin position="121"/>
        <end position="141"/>
    </location>
</feature>
<evidence type="ECO:0000256" key="8">
    <source>
        <dbReference type="ARBA" id="ARBA00022982"/>
    </source>
</evidence>
<reference evidence="16" key="1">
    <citation type="submission" date="2023-02" db="EMBL/GenBank/DDBJ databases">
        <title>Identification and recombinant expression of a fungal hydrolase from Papiliotrema laurentii that hydrolyzes apple cutin and clears colloidal polyester polyurethane.</title>
        <authorList>
            <consortium name="DOE Joint Genome Institute"/>
            <person name="Roman V.A."/>
            <person name="Bojanowski C."/>
            <person name="Crable B.R."/>
            <person name="Wagner D.N."/>
            <person name="Hung C.S."/>
            <person name="Nadeau L.J."/>
            <person name="Schratz L."/>
            <person name="Haridas S."/>
            <person name="Pangilinan J."/>
            <person name="Lipzen A."/>
            <person name="Na H."/>
            <person name="Yan M."/>
            <person name="Ng V."/>
            <person name="Grigoriev I.V."/>
            <person name="Spatafora J.W."/>
            <person name="Barlow D."/>
            <person name="Biffinger J."/>
            <person name="Kelley-Loughnane N."/>
            <person name="Varaljay V.A."/>
            <person name="Crookes-Goodson W.J."/>
        </authorList>
    </citation>
    <scope>NUCLEOTIDE SEQUENCE</scope>
    <source>
        <strain evidence="16">5307AH</strain>
    </source>
</reference>
<evidence type="ECO:0000256" key="12">
    <source>
        <dbReference type="ARBA" id="ARBA00038168"/>
    </source>
</evidence>
<dbReference type="PANTHER" id="PTHR19359:SF150">
    <property type="entry name" value="CYTOCHROME B5"/>
    <property type="match status" value="1"/>
</dbReference>
<comment type="subcellular location">
    <subcellularLocation>
        <location evidence="1">Endoplasmic reticulum membrane</location>
        <topology evidence="1">Single-pass membrane protein</topology>
        <orientation evidence="1">Cytoplasmic side</orientation>
    </subcellularLocation>
    <subcellularLocation>
        <location evidence="11">Microsome membrane</location>
        <topology evidence="11">Single-pass membrane protein</topology>
        <orientation evidence="11">Cytoplasmic side</orientation>
    </subcellularLocation>
</comment>
<keyword evidence="5 13" id="KW-0479">Metal-binding</keyword>
<keyword evidence="6" id="KW-0256">Endoplasmic reticulum</keyword>
<name>A0AAD9CSJ0_PAPLA</name>
<dbReference type="AlphaFoldDB" id="A0AAD9CSJ0"/>
<evidence type="ECO:0000256" key="11">
    <source>
        <dbReference type="ARBA" id="ARBA00037877"/>
    </source>
</evidence>
<evidence type="ECO:0000256" key="10">
    <source>
        <dbReference type="ARBA" id="ARBA00023136"/>
    </source>
</evidence>
<dbReference type="EMBL" id="JAODAN010000012">
    <property type="protein sequence ID" value="KAK1920797.1"/>
    <property type="molecule type" value="Genomic_DNA"/>
</dbReference>
<dbReference type="Pfam" id="PF00173">
    <property type="entry name" value="Cyt-b5"/>
    <property type="match status" value="1"/>
</dbReference>
<keyword evidence="17" id="KW-1185">Reference proteome</keyword>
<dbReference type="PROSITE" id="PS50255">
    <property type="entry name" value="CYTOCHROME_B5_2"/>
    <property type="match status" value="1"/>
</dbReference>
<dbReference type="FunFam" id="3.10.120.10:FF:000002">
    <property type="entry name" value="Cytochrome b5 type B"/>
    <property type="match status" value="1"/>
</dbReference>
<evidence type="ECO:0000256" key="2">
    <source>
        <dbReference type="ARBA" id="ARBA00022448"/>
    </source>
</evidence>
<dbReference type="InterPro" id="IPR001199">
    <property type="entry name" value="Cyt_B5-like_heme/steroid-bd"/>
</dbReference>
<evidence type="ECO:0000256" key="6">
    <source>
        <dbReference type="ARBA" id="ARBA00022824"/>
    </source>
</evidence>
<dbReference type="InterPro" id="IPR050668">
    <property type="entry name" value="Cytochrome_b5"/>
</dbReference>
<evidence type="ECO:0000259" key="15">
    <source>
        <dbReference type="PROSITE" id="PS50255"/>
    </source>
</evidence>
<evidence type="ECO:0000256" key="14">
    <source>
        <dbReference type="SAM" id="MobiDB-lite"/>
    </source>
</evidence>
<dbReference type="Gene3D" id="3.10.120.10">
    <property type="entry name" value="Cytochrome b5-like heme/steroid binding domain"/>
    <property type="match status" value="1"/>
</dbReference>
<protein>
    <submittedName>
        <fullName evidence="16">Cytochrome b5-like heme/steroid binding domain-containing protein</fullName>
    </submittedName>
</protein>
<evidence type="ECO:0000256" key="1">
    <source>
        <dbReference type="ARBA" id="ARBA00004131"/>
    </source>
</evidence>
<dbReference type="GO" id="GO:0005789">
    <property type="term" value="C:endoplasmic reticulum membrane"/>
    <property type="evidence" value="ECO:0007669"/>
    <property type="project" value="UniProtKB-SubCell"/>
</dbReference>
<keyword evidence="9 13" id="KW-0408">Iron</keyword>
<feature type="region of interest" description="Disordered" evidence="14">
    <location>
        <begin position="1"/>
        <end position="21"/>
    </location>
</feature>
<sequence>MASQLPVEKPATANGEGSESGVYTLDSLKAHSTRESFWMLLHDKVYDVTQFLDEHPGGDEVMLEEAGKDATEAFEDVGHSDEARAMLKKMLVGEFKGEKSGKAAPKAVKTASESTSASGGFPLWVVPAAVFAAYIAWRVLLA</sequence>
<evidence type="ECO:0000256" key="13">
    <source>
        <dbReference type="RuleBase" id="RU362121"/>
    </source>
</evidence>
<dbReference type="GO" id="GO:0046872">
    <property type="term" value="F:metal ion binding"/>
    <property type="evidence" value="ECO:0007669"/>
    <property type="project" value="UniProtKB-UniRule"/>
</dbReference>
<keyword evidence="4 13" id="KW-0812">Transmembrane</keyword>
<dbReference type="Proteomes" id="UP001182556">
    <property type="component" value="Unassembled WGS sequence"/>
</dbReference>
<comment type="similarity">
    <text evidence="12 13">Belongs to the cytochrome b5 family.</text>
</comment>
<dbReference type="InterPro" id="IPR018506">
    <property type="entry name" value="Cyt_B5_heme-BS"/>
</dbReference>
<proteinExistence type="inferred from homology"/>
<dbReference type="PRINTS" id="PR00363">
    <property type="entry name" value="CYTOCHROMEB5"/>
</dbReference>
<comment type="caution">
    <text evidence="16">The sequence shown here is derived from an EMBL/GenBank/DDBJ whole genome shotgun (WGS) entry which is preliminary data.</text>
</comment>
<evidence type="ECO:0000256" key="9">
    <source>
        <dbReference type="ARBA" id="ARBA00023004"/>
    </source>
</evidence>
<accession>A0AAD9CSJ0</accession>
<dbReference type="PANTHER" id="PTHR19359">
    <property type="entry name" value="CYTOCHROME B5"/>
    <property type="match status" value="1"/>
</dbReference>
<dbReference type="SMART" id="SM01117">
    <property type="entry name" value="Cyt-b5"/>
    <property type="match status" value="1"/>
</dbReference>
<evidence type="ECO:0000313" key="17">
    <source>
        <dbReference type="Proteomes" id="UP001182556"/>
    </source>
</evidence>
<evidence type="ECO:0000256" key="3">
    <source>
        <dbReference type="ARBA" id="ARBA00022617"/>
    </source>
</evidence>
<evidence type="ECO:0000256" key="4">
    <source>
        <dbReference type="ARBA" id="ARBA00022692"/>
    </source>
</evidence>
<dbReference type="SUPFAM" id="SSF55856">
    <property type="entry name" value="Cytochrome b5-like heme/steroid binding domain"/>
    <property type="match status" value="1"/>
</dbReference>
<feature type="domain" description="Cytochrome b5 heme-binding" evidence="15">
    <location>
        <begin position="20"/>
        <end position="96"/>
    </location>
</feature>
<gene>
    <name evidence="16" type="ORF">DB88DRAFT_501087</name>
</gene>
<keyword evidence="3 13" id="KW-0349">Heme</keyword>
<keyword evidence="7" id="KW-0492">Microsome</keyword>
<evidence type="ECO:0000256" key="7">
    <source>
        <dbReference type="ARBA" id="ARBA00022848"/>
    </source>
</evidence>
<dbReference type="GO" id="GO:0020037">
    <property type="term" value="F:heme binding"/>
    <property type="evidence" value="ECO:0007669"/>
    <property type="project" value="UniProtKB-UniRule"/>
</dbReference>
<keyword evidence="13" id="KW-1133">Transmembrane helix</keyword>
<dbReference type="PROSITE" id="PS00191">
    <property type="entry name" value="CYTOCHROME_B5_1"/>
    <property type="match status" value="1"/>
</dbReference>
<keyword evidence="10 13" id="KW-0472">Membrane</keyword>